<gene>
    <name evidence="7" type="ORF">IAB08_04670</name>
</gene>
<dbReference type="AlphaFoldDB" id="A0A9D9DSV3"/>
<dbReference type="InterPro" id="IPR000092">
    <property type="entry name" value="Polyprenyl_synt"/>
</dbReference>
<reference evidence="7" key="2">
    <citation type="journal article" date="2021" name="PeerJ">
        <title>Extensive microbial diversity within the chicken gut microbiome revealed by metagenomics and culture.</title>
        <authorList>
            <person name="Gilroy R."/>
            <person name="Ravi A."/>
            <person name="Getino M."/>
            <person name="Pursley I."/>
            <person name="Horton D.L."/>
            <person name="Alikhan N.F."/>
            <person name="Baker D."/>
            <person name="Gharbi K."/>
            <person name="Hall N."/>
            <person name="Watson M."/>
            <person name="Adriaenssens E.M."/>
            <person name="Foster-Nyarko E."/>
            <person name="Jarju S."/>
            <person name="Secka A."/>
            <person name="Antonio M."/>
            <person name="Oren A."/>
            <person name="Chaudhuri R.R."/>
            <person name="La Ragione R."/>
            <person name="Hildebrand F."/>
            <person name="Pallen M.J."/>
        </authorList>
    </citation>
    <scope>NUCLEOTIDE SEQUENCE</scope>
    <source>
        <strain evidence="7">2889</strain>
    </source>
</reference>
<evidence type="ECO:0000256" key="1">
    <source>
        <dbReference type="ARBA" id="ARBA00001946"/>
    </source>
</evidence>
<evidence type="ECO:0000256" key="2">
    <source>
        <dbReference type="ARBA" id="ARBA00006706"/>
    </source>
</evidence>
<dbReference type="PANTHER" id="PTHR12001">
    <property type="entry name" value="GERANYLGERANYL PYROPHOSPHATE SYNTHASE"/>
    <property type="match status" value="1"/>
</dbReference>
<dbReference type="SFLD" id="SFLDG01017">
    <property type="entry name" value="Polyprenyl_Transferase_Like"/>
    <property type="match status" value="1"/>
</dbReference>
<dbReference type="PROSITE" id="PS00723">
    <property type="entry name" value="POLYPRENYL_SYNTHASE_1"/>
    <property type="match status" value="1"/>
</dbReference>
<dbReference type="GO" id="GO:0008299">
    <property type="term" value="P:isoprenoid biosynthetic process"/>
    <property type="evidence" value="ECO:0007669"/>
    <property type="project" value="InterPro"/>
</dbReference>
<dbReference type="EMBL" id="JADIMZ010000070">
    <property type="protein sequence ID" value="MBO8432567.1"/>
    <property type="molecule type" value="Genomic_DNA"/>
</dbReference>
<keyword evidence="4" id="KW-0479">Metal-binding</keyword>
<keyword evidence="5" id="KW-0460">Magnesium</keyword>
<dbReference type="Proteomes" id="UP000823612">
    <property type="component" value="Unassembled WGS sequence"/>
</dbReference>
<dbReference type="PROSITE" id="PS00444">
    <property type="entry name" value="POLYPRENYL_SYNTHASE_2"/>
    <property type="match status" value="1"/>
</dbReference>
<proteinExistence type="inferred from homology"/>
<evidence type="ECO:0000256" key="4">
    <source>
        <dbReference type="ARBA" id="ARBA00022723"/>
    </source>
</evidence>
<dbReference type="InterPro" id="IPR008949">
    <property type="entry name" value="Isoprenoid_synthase_dom_sf"/>
</dbReference>
<comment type="cofactor">
    <cofactor evidence="1">
        <name>Mg(2+)</name>
        <dbReference type="ChEBI" id="CHEBI:18420"/>
    </cofactor>
</comment>
<evidence type="ECO:0000256" key="3">
    <source>
        <dbReference type="ARBA" id="ARBA00022679"/>
    </source>
</evidence>
<dbReference type="PANTHER" id="PTHR12001:SF85">
    <property type="entry name" value="SHORT CHAIN ISOPRENYL DIPHOSPHATE SYNTHASE"/>
    <property type="match status" value="1"/>
</dbReference>
<dbReference type="SFLD" id="SFLDS00005">
    <property type="entry name" value="Isoprenoid_Synthase_Type_I"/>
    <property type="match status" value="1"/>
</dbReference>
<dbReference type="GO" id="GO:0004659">
    <property type="term" value="F:prenyltransferase activity"/>
    <property type="evidence" value="ECO:0007669"/>
    <property type="project" value="InterPro"/>
</dbReference>
<evidence type="ECO:0000256" key="6">
    <source>
        <dbReference type="RuleBase" id="RU004466"/>
    </source>
</evidence>
<dbReference type="InterPro" id="IPR033749">
    <property type="entry name" value="Polyprenyl_synt_CS"/>
</dbReference>
<dbReference type="Gene3D" id="1.10.600.10">
    <property type="entry name" value="Farnesyl Diphosphate Synthase"/>
    <property type="match status" value="1"/>
</dbReference>
<evidence type="ECO:0000313" key="7">
    <source>
        <dbReference type="EMBL" id="MBO8432567.1"/>
    </source>
</evidence>
<comment type="caution">
    <text evidence="7">The sequence shown here is derived from an EMBL/GenBank/DDBJ whole genome shotgun (WGS) entry which is preliminary data.</text>
</comment>
<dbReference type="GO" id="GO:0046872">
    <property type="term" value="F:metal ion binding"/>
    <property type="evidence" value="ECO:0007669"/>
    <property type="project" value="UniProtKB-KW"/>
</dbReference>
<evidence type="ECO:0000256" key="5">
    <source>
        <dbReference type="ARBA" id="ARBA00022842"/>
    </source>
</evidence>
<organism evidence="7 8">
    <name type="scientific">Candidatus Pullibacteroides excrementavium</name>
    <dbReference type="NCBI Taxonomy" id="2840905"/>
    <lineage>
        <taxon>Bacteria</taxon>
        <taxon>Pseudomonadati</taxon>
        <taxon>Bacteroidota</taxon>
        <taxon>Bacteroidia</taxon>
        <taxon>Bacteroidales</taxon>
        <taxon>Candidatus Pullibacteroides</taxon>
    </lineage>
</organism>
<sequence>MEQQEMFHGAPDTLYEPVRYIMSLGGKRLRPVLALMACQLFKGDTDKALLPALGLEVFHNFTLLHDDVMDRADMRRGKPTVNVKWNSNVAILSGDVMFAMACRLICQAPDERKGAVLEAFNDLAVGVCEGQQYDMDFEIQEKVSMAEYMEMIRLKTAVLIAGALKVGALLAGASEEDLQPLYEYGTKIGLAFQLQDDLLDLYGDEAKFGKKLGSDIRENKKTYLYIKALELLEEVDAIALEHEFSTPTLPFGDIAKIKKVKALYEKVKVKDHCEKAVSNLFAEAGEALDRLSASPAVDPQALSALRAFGSELLGREV</sequence>
<accession>A0A9D9DSV3</accession>
<evidence type="ECO:0000313" key="8">
    <source>
        <dbReference type="Proteomes" id="UP000823612"/>
    </source>
</evidence>
<dbReference type="Pfam" id="PF00348">
    <property type="entry name" value="polyprenyl_synt"/>
    <property type="match status" value="1"/>
</dbReference>
<comment type="similarity">
    <text evidence="2 6">Belongs to the FPP/GGPP synthase family.</text>
</comment>
<name>A0A9D9DSV3_9BACT</name>
<reference evidence="7" key="1">
    <citation type="submission" date="2020-10" db="EMBL/GenBank/DDBJ databases">
        <authorList>
            <person name="Gilroy R."/>
        </authorList>
    </citation>
    <scope>NUCLEOTIDE SEQUENCE</scope>
    <source>
        <strain evidence="7">2889</strain>
    </source>
</reference>
<keyword evidence="3 6" id="KW-0808">Transferase</keyword>
<dbReference type="CDD" id="cd00685">
    <property type="entry name" value="Trans_IPPS_HT"/>
    <property type="match status" value="1"/>
</dbReference>
<dbReference type="SUPFAM" id="SSF48576">
    <property type="entry name" value="Terpenoid synthases"/>
    <property type="match status" value="1"/>
</dbReference>
<protein>
    <submittedName>
        <fullName evidence="7">Polyprenyl synthetase family protein</fullName>
    </submittedName>
</protein>